<dbReference type="OrthoDB" id="5951444at2"/>
<keyword evidence="3" id="KW-1185">Reference proteome</keyword>
<comment type="caution">
    <text evidence="2">The sequence shown here is derived from an EMBL/GenBank/DDBJ whole genome shotgun (WGS) entry which is preliminary data.</text>
</comment>
<name>A0A543EQH9_9MICO</name>
<organism evidence="2 3">
    <name type="scientific">Microbacterium kyungheense</name>
    <dbReference type="NCBI Taxonomy" id="1263636"/>
    <lineage>
        <taxon>Bacteria</taxon>
        <taxon>Bacillati</taxon>
        <taxon>Actinomycetota</taxon>
        <taxon>Actinomycetes</taxon>
        <taxon>Micrococcales</taxon>
        <taxon>Microbacteriaceae</taxon>
        <taxon>Microbacterium</taxon>
    </lineage>
</organism>
<dbReference type="Proteomes" id="UP000320235">
    <property type="component" value="Unassembled WGS sequence"/>
</dbReference>
<accession>A0A543EQH9</accession>
<protein>
    <submittedName>
        <fullName evidence="2">Uncharacterized protein DUF1801</fullName>
    </submittedName>
</protein>
<reference evidence="2 3" key="1">
    <citation type="submission" date="2019-06" db="EMBL/GenBank/DDBJ databases">
        <title>Sequencing the genomes of 1000 actinobacteria strains.</title>
        <authorList>
            <person name="Klenk H.-P."/>
        </authorList>
    </citation>
    <scope>NUCLEOTIDE SEQUENCE [LARGE SCALE GENOMIC DNA]</scope>
    <source>
        <strain evidence="2 3">DSM 105492</strain>
    </source>
</reference>
<dbReference type="Pfam" id="PF08818">
    <property type="entry name" value="DUF1801"/>
    <property type="match status" value="1"/>
</dbReference>
<feature type="domain" description="YdhG-like" evidence="1">
    <location>
        <begin position="18"/>
        <end position="121"/>
    </location>
</feature>
<proteinExistence type="predicted"/>
<sequence>MSATEVEEFLAGVTPEVRRRDAQTLLDLMRRATGEEPALQHPGIVAFGQYHYEYASGRSGDAAAAGFAPRRTASVVYLSDGTDAHADALSRLGPHTTGVGCLYLKNLDDIDLAVLEDVVRRSYATLTSGTFGRRAREGSEG</sequence>
<dbReference type="EMBL" id="VFPE01000005">
    <property type="protein sequence ID" value="TQM23782.1"/>
    <property type="molecule type" value="Genomic_DNA"/>
</dbReference>
<evidence type="ECO:0000259" key="1">
    <source>
        <dbReference type="Pfam" id="PF08818"/>
    </source>
</evidence>
<evidence type="ECO:0000313" key="2">
    <source>
        <dbReference type="EMBL" id="TQM23782.1"/>
    </source>
</evidence>
<dbReference type="InterPro" id="IPR014922">
    <property type="entry name" value="YdhG-like"/>
</dbReference>
<dbReference type="AlphaFoldDB" id="A0A543EQH9"/>
<gene>
    <name evidence="2" type="ORF">FB391_3172</name>
</gene>
<evidence type="ECO:0000313" key="3">
    <source>
        <dbReference type="Proteomes" id="UP000320235"/>
    </source>
</evidence>
<dbReference type="RefSeq" id="WP_141895938.1">
    <property type="nucleotide sequence ID" value="NZ_BAABLH010000006.1"/>
</dbReference>